<name>A0A383C5G3_9ZZZZ</name>
<keyword evidence="2" id="KW-0201">Cytochrome c-type biogenesis</keyword>
<feature type="domain" description="Thioredoxin" evidence="5">
    <location>
        <begin position="1"/>
        <end position="150"/>
    </location>
</feature>
<dbReference type="InterPro" id="IPR013740">
    <property type="entry name" value="Redoxin"/>
</dbReference>
<dbReference type="CDD" id="cd02966">
    <property type="entry name" value="TlpA_like_family"/>
    <property type="match status" value="1"/>
</dbReference>
<accession>A0A383C5G3</accession>
<comment type="subcellular location">
    <subcellularLocation>
        <location evidence="1">Cell envelope</location>
    </subcellularLocation>
</comment>
<dbReference type="Pfam" id="PF08534">
    <property type="entry name" value="Redoxin"/>
    <property type="match status" value="1"/>
</dbReference>
<evidence type="ECO:0000256" key="1">
    <source>
        <dbReference type="ARBA" id="ARBA00004196"/>
    </source>
</evidence>
<evidence type="ECO:0000256" key="3">
    <source>
        <dbReference type="ARBA" id="ARBA00023157"/>
    </source>
</evidence>
<evidence type="ECO:0000313" key="6">
    <source>
        <dbReference type="EMBL" id="SVE27289.1"/>
    </source>
</evidence>
<dbReference type="PANTHER" id="PTHR42852">
    <property type="entry name" value="THIOL:DISULFIDE INTERCHANGE PROTEIN DSBE"/>
    <property type="match status" value="1"/>
</dbReference>
<keyword evidence="3" id="KW-1015">Disulfide bond</keyword>
<dbReference type="PANTHER" id="PTHR42852:SF6">
    <property type="entry name" value="THIOL:DISULFIDE INTERCHANGE PROTEIN DSBE"/>
    <property type="match status" value="1"/>
</dbReference>
<evidence type="ECO:0000256" key="4">
    <source>
        <dbReference type="ARBA" id="ARBA00023284"/>
    </source>
</evidence>
<keyword evidence="4" id="KW-0676">Redox-active center</keyword>
<gene>
    <name evidence="6" type="ORF">METZ01_LOCUS480143</name>
</gene>
<dbReference type="AlphaFoldDB" id="A0A383C5G3"/>
<dbReference type="PROSITE" id="PS00194">
    <property type="entry name" value="THIOREDOXIN_1"/>
    <property type="match status" value="1"/>
</dbReference>
<dbReference type="GO" id="GO:0030313">
    <property type="term" value="C:cell envelope"/>
    <property type="evidence" value="ECO:0007669"/>
    <property type="project" value="UniProtKB-SubCell"/>
</dbReference>
<dbReference type="InterPro" id="IPR036249">
    <property type="entry name" value="Thioredoxin-like_sf"/>
</dbReference>
<sequence length="150" mass="16676">AKPEADDRVGKPVDIKFTSIDGKKIDVSKMKGKVVLIDFWATWCGPCVAELPNVKRAYKKLHPKGFEIVGISLDSKESALRRFVKKEKMPWPQYFDGKGWKNSISTAHGIRSIPAMWLVDKEGNLADLNARADLEGKVEELLAAPSPEAN</sequence>
<dbReference type="GO" id="GO:0017004">
    <property type="term" value="P:cytochrome complex assembly"/>
    <property type="evidence" value="ECO:0007669"/>
    <property type="project" value="UniProtKB-KW"/>
</dbReference>
<dbReference type="SUPFAM" id="SSF52833">
    <property type="entry name" value="Thioredoxin-like"/>
    <property type="match status" value="1"/>
</dbReference>
<reference evidence="6" key="1">
    <citation type="submission" date="2018-05" db="EMBL/GenBank/DDBJ databases">
        <authorList>
            <person name="Lanie J.A."/>
            <person name="Ng W.-L."/>
            <person name="Kazmierczak K.M."/>
            <person name="Andrzejewski T.M."/>
            <person name="Davidsen T.M."/>
            <person name="Wayne K.J."/>
            <person name="Tettelin H."/>
            <person name="Glass J.I."/>
            <person name="Rusch D."/>
            <person name="Podicherti R."/>
            <person name="Tsui H.-C.T."/>
            <person name="Winkler M.E."/>
        </authorList>
    </citation>
    <scope>NUCLEOTIDE SEQUENCE</scope>
</reference>
<evidence type="ECO:0000256" key="2">
    <source>
        <dbReference type="ARBA" id="ARBA00022748"/>
    </source>
</evidence>
<evidence type="ECO:0000259" key="5">
    <source>
        <dbReference type="PROSITE" id="PS51352"/>
    </source>
</evidence>
<dbReference type="InterPro" id="IPR017937">
    <property type="entry name" value="Thioredoxin_CS"/>
</dbReference>
<proteinExistence type="predicted"/>
<dbReference type="GO" id="GO:0016491">
    <property type="term" value="F:oxidoreductase activity"/>
    <property type="evidence" value="ECO:0007669"/>
    <property type="project" value="InterPro"/>
</dbReference>
<dbReference type="Gene3D" id="3.40.30.10">
    <property type="entry name" value="Glutaredoxin"/>
    <property type="match status" value="1"/>
</dbReference>
<feature type="non-terminal residue" evidence="6">
    <location>
        <position position="1"/>
    </location>
</feature>
<protein>
    <recommendedName>
        <fullName evidence="5">Thioredoxin domain-containing protein</fullName>
    </recommendedName>
</protein>
<organism evidence="6">
    <name type="scientific">marine metagenome</name>
    <dbReference type="NCBI Taxonomy" id="408172"/>
    <lineage>
        <taxon>unclassified sequences</taxon>
        <taxon>metagenomes</taxon>
        <taxon>ecological metagenomes</taxon>
    </lineage>
</organism>
<dbReference type="InterPro" id="IPR050553">
    <property type="entry name" value="Thioredoxin_ResA/DsbE_sf"/>
</dbReference>
<dbReference type="EMBL" id="UINC01205904">
    <property type="protein sequence ID" value="SVE27289.1"/>
    <property type="molecule type" value="Genomic_DNA"/>
</dbReference>
<dbReference type="InterPro" id="IPR013766">
    <property type="entry name" value="Thioredoxin_domain"/>
</dbReference>
<dbReference type="PROSITE" id="PS51352">
    <property type="entry name" value="THIOREDOXIN_2"/>
    <property type="match status" value="1"/>
</dbReference>